<dbReference type="GO" id="GO:0016020">
    <property type="term" value="C:membrane"/>
    <property type="evidence" value="ECO:0007669"/>
    <property type="project" value="TreeGrafter"/>
</dbReference>
<dbReference type="EMBL" id="JADGJW010000967">
    <property type="protein sequence ID" value="KAJ3208958.1"/>
    <property type="molecule type" value="Genomic_DNA"/>
</dbReference>
<sequence>MSFGNIKPGEGPDLPPGDKVFTAAELAQYNGESEGKPIYLAVKGVVYDVTKSAQMYGPTGGYKNFAGKDASMALGKSSTKIEDCVGDYSTLSAEQLDVLNKWEAFFKKKYNILGTVARS</sequence>
<keyword evidence="4" id="KW-1185">Reference proteome</keyword>
<dbReference type="PANTHER" id="PTHR10281:SF76">
    <property type="entry name" value="CALCUTTA CUP-RELATED"/>
    <property type="match status" value="1"/>
</dbReference>
<dbReference type="InterPro" id="IPR036400">
    <property type="entry name" value="Cyt_B5-like_heme/steroid_sf"/>
</dbReference>
<dbReference type="SUPFAM" id="SSF55856">
    <property type="entry name" value="Cytochrome b5-like heme/steroid binding domain"/>
    <property type="match status" value="1"/>
</dbReference>
<comment type="caution">
    <text evidence="3">The sequence shown here is derived from an EMBL/GenBank/DDBJ whole genome shotgun (WGS) entry which is preliminary data.</text>
</comment>
<evidence type="ECO:0000313" key="4">
    <source>
        <dbReference type="Proteomes" id="UP001211065"/>
    </source>
</evidence>
<accession>A0AAD5XXU9</accession>
<dbReference type="PANTHER" id="PTHR10281">
    <property type="entry name" value="MEMBRANE-ASSOCIATED PROGESTERONE RECEPTOR COMPONENT-RELATED"/>
    <property type="match status" value="1"/>
</dbReference>
<evidence type="ECO:0000259" key="2">
    <source>
        <dbReference type="SMART" id="SM01117"/>
    </source>
</evidence>
<reference evidence="3" key="1">
    <citation type="submission" date="2020-05" db="EMBL/GenBank/DDBJ databases">
        <title>Phylogenomic resolution of chytrid fungi.</title>
        <authorList>
            <person name="Stajich J.E."/>
            <person name="Amses K."/>
            <person name="Simmons R."/>
            <person name="Seto K."/>
            <person name="Myers J."/>
            <person name="Bonds A."/>
            <person name="Quandt C.A."/>
            <person name="Barry K."/>
            <person name="Liu P."/>
            <person name="Grigoriev I."/>
            <person name="Longcore J.E."/>
            <person name="James T.Y."/>
        </authorList>
    </citation>
    <scope>NUCLEOTIDE SEQUENCE</scope>
    <source>
        <strain evidence="3">JEL0476</strain>
    </source>
</reference>
<protein>
    <recommendedName>
        <fullName evidence="2">Cytochrome b5 heme-binding domain-containing protein</fullName>
    </recommendedName>
</protein>
<organism evidence="3 4">
    <name type="scientific">Clydaea vesicula</name>
    <dbReference type="NCBI Taxonomy" id="447962"/>
    <lineage>
        <taxon>Eukaryota</taxon>
        <taxon>Fungi</taxon>
        <taxon>Fungi incertae sedis</taxon>
        <taxon>Chytridiomycota</taxon>
        <taxon>Chytridiomycota incertae sedis</taxon>
        <taxon>Chytridiomycetes</taxon>
        <taxon>Lobulomycetales</taxon>
        <taxon>Lobulomycetaceae</taxon>
        <taxon>Clydaea</taxon>
    </lineage>
</organism>
<feature type="domain" description="Cytochrome b5 heme-binding" evidence="2">
    <location>
        <begin position="21"/>
        <end position="117"/>
    </location>
</feature>
<dbReference type="Proteomes" id="UP001211065">
    <property type="component" value="Unassembled WGS sequence"/>
</dbReference>
<dbReference type="GO" id="GO:0020037">
    <property type="term" value="F:heme binding"/>
    <property type="evidence" value="ECO:0007669"/>
    <property type="project" value="UniProtKB-ARBA"/>
</dbReference>
<evidence type="ECO:0000313" key="3">
    <source>
        <dbReference type="EMBL" id="KAJ3208958.1"/>
    </source>
</evidence>
<gene>
    <name evidence="3" type="ORF">HK099_008609</name>
</gene>
<comment type="similarity">
    <text evidence="1">Belongs to the cytochrome b5 family. MAPR subfamily.</text>
</comment>
<dbReference type="InterPro" id="IPR050577">
    <property type="entry name" value="MAPR/NEUFC/NENF-like"/>
</dbReference>
<evidence type="ECO:0000256" key="1">
    <source>
        <dbReference type="ARBA" id="ARBA00038357"/>
    </source>
</evidence>
<dbReference type="AlphaFoldDB" id="A0AAD5XXU9"/>
<name>A0AAD5XXU9_9FUNG</name>
<proteinExistence type="inferred from homology"/>
<dbReference type="Gene3D" id="3.10.120.10">
    <property type="entry name" value="Cytochrome b5-like heme/steroid binding domain"/>
    <property type="match status" value="1"/>
</dbReference>
<dbReference type="GO" id="GO:0012505">
    <property type="term" value="C:endomembrane system"/>
    <property type="evidence" value="ECO:0007669"/>
    <property type="project" value="TreeGrafter"/>
</dbReference>
<dbReference type="FunFam" id="3.10.120.10:FF:000003">
    <property type="entry name" value="membrane-associated progesterone receptor component 1"/>
    <property type="match status" value="1"/>
</dbReference>
<dbReference type="InterPro" id="IPR001199">
    <property type="entry name" value="Cyt_B5-like_heme/steroid-bd"/>
</dbReference>
<dbReference type="Pfam" id="PF00173">
    <property type="entry name" value="Cyt-b5"/>
    <property type="match status" value="1"/>
</dbReference>
<dbReference type="SMART" id="SM01117">
    <property type="entry name" value="Cyt-b5"/>
    <property type="match status" value="1"/>
</dbReference>